<evidence type="ECO:0000313" key="2">
    <source>
        <dbReference type="Proteomes" id="UP000286482"/>
    </source>
</evidence>
<comment type="caution">
    <text evidence="1">The sequence shown here is derived from an EMBL/GenBank/DDBJ whole genome shotgun (WGS) entry which is preliminary data.</text>
</comment>
<keyword evidence="1" id="KW-0808">Transferase</keyword>
<dbReference type="Proteomes" id="UP000286482">
    <property type="component" value="Unassembled WGS sequence"/>
</dbReference>
<protein>
    <submittedName>
        <fullName evidence="1">Class I SAM-dependent methyltransferase</fullName>
    </submittedName>
</protein>
<dbReference type="SUPFAM" id="SSF53335">
    <property type="entry name" value="S-adenosyl-L-methionine-dependent methyltransferases"/>
    <property type="match status" value="1"/>
</dbReference>
<dbReference type="AlphaFoldDB" id="A0A420E703"/>
<gene>
    <name evidence="1" type="ORF">DBZ36_18305</name>
</gene>
<keyword evidence="2" id="KW-1185">Reference proteome</keyword>
<proteinExistence type="predicted"/>
<dbReference type="RefSeq" id="WP_120356434.1">
    <property type="nucleotide sequence ID" value="NZ_RAQO01000010.1"/>
</dbReference>
<evidence type="ECO:0000313" key="1">
    <source>
        <dbReference type="EMBL" id="RKF13724.1"/>
    </source>
</evidence>
<dbReference type="Pfam" id="PF13489">
    <property type="entry name" value="Methyltransf_23"/>
    <property type="match status" value="1"/>
</dbReference>
<dbReference type="OrthoDB" id="9804086at2"/>
<dbReference type="EMBL" id="RAQO01000010">
    <property type="protein sequence ID" value="RKF13724.1"/>
    <property type="molecule type" value="Genomic_DNA"/>
</dbReference>
<reference evidence="1 2" key="1">
    <citation type="submission" date="2018-09" db="EMBL/GenBank/DDBJ databases">
        <authorList>
            <person name="Wang Z."/>
        </authorList>
    </citation>
    <scope>NUCLEOTIDE SEQUENCE [LARGE SCALE GENOMIC DNA]</scope>
    <source>
        <strain evidence="1 2">ALS 81</strain>
    </source>
</reference>
<sequence>MSLSENYYEQNADQFFDATVDVDMRSLYSKFLPELRSGATIVDAGCGSGRDTKAFSEAGFSCIAFDASPTLVAQAEIYVGNTIQHCSFLDFDSAVEVDAIWACASLLHVEYSELSRTFSHLSSFLKRGGIFYCSFKHGELTVERNGRRFTNLNHERLKEVIEPTKLQIKQDWITGDLREGRNAEQWLNAILVKT</sequence>
<dbReference type="InterPro" id="IPR029063">
    <property type="entry name" value="SAM-dependent_MTases_sf"/>
</dbReference>
<dbReference type="GO" id="GO:0008168">
    <property type="term" value="F:methyltransferase activity"/>
    <property type="evidence" value="ECO:0007669"/>
    <property type="project" value="UniProtKB-KW"/>
</dbReference>
<organism evidence="1 2">
    <name type="scientific">Alginatibacterium sediminis</name>
    <dbReference type="NCBI Taxonomy" id="2164068"/>
    <lineage>
        <taxon>Bacteria</taxon>
        <taxon>Pseudomonadati</taxon>
        <taxon>Pseudomonadota</taxon>
        <taxon>Gammaproteobacteria</taxon>
        <taxon>Alteromonadales</taxon>
        <taxon>Alteromonadaceae</taxon>
        <taxon>Alginatibacterium</taxon>
    </lineage>
</organism>
<name>A0A420E703_9ALTE</name>
<dbReference type="Gene3D" id="3.40.50.150">
    <property type="entry name" value="Vaccinia Virus protein VP39"/>
    <property type="match status" value="1"/>
</dbReference>
<dbReference type="PANTHER" id="PTHR43861:SF1">
    <property type="entry name" value="TRANS-ACONITATE 2-METHYLTRANSFERASE"/>
    <property type="match status" value="1"/>
</dbReference>
<accession>A0A420E703</accession>
<dbReference type="CDD" id="cd02440">
    <property type="entry name" value="AdoMet_MTases"/>
    <property type="match status" value="1"/>
</dbReference>
<dbReference type="PANTHER" id="PTHR43861">
    <property type="entry name" value="TRANS-ACONITATE 2-METHYLTRANSFERASE-RELATED"/>
    <property type="match status" value="1"/>
</dbReference>
<dbReference type="GO" id="GO:0032259">
    <property type="term" value="P:methylation"/>
    <property type="evidence" value="ECO:0007669"/>
    <property type="project" value="UniProtKB-KW"/>
</dbReference>
<keyword evidence="1" id="KW-0489">Methyltransferase</keyword>